<proteinExistence type="predicted"/>
<protein>
    <submittedName>
        <fullName evidence="1">Uncharacterized protein</fullName>
    </submittedName>
</protein>
<dbReference type="AlphaFoldDB" id="A0A8J3MUC9"/>
<evidence type="ECO:0000313" key="2">
    <source>
        <dbReference type="Proteomes" id="UP000612362"/>
    </source>
</evidence>
<sequence length="79" mass="8895">MSLIALFKRPSAQPPVEVIQAACAYYGQSPERVSSVRAEKLRALSNDMWVVRLNERQSAVVAYTPNERERAVAAAWFNE</sequence>
<dbReference type="EMBL" id="BNJF01000002">
    <property type="protein sequence ID" value="GHO46796.1"/>
    <property type="molecule type" value="Genomic_DNA"/>
</dbReference>
<accession>A0A8J3MUC9</accession>
<comment type="caution">
    <text evidence="1">The sequence shown here is derived from an EMBL/GenBank/DDBJ whole genome shotgun (WGS) entry which is preliminary data.</text>
</comment>
<organism evidence="1 2">
    <name type="scientific">Ktedonospora formicarum</name>
    <dbReference type="NCBI Taxonomy" id="2778364"/>
    <lineage>
        <taxon>Bacteria</taxon>
        <taxon>Bacillati</taxon>
        <taxon>Chloroflexota</taxon>
        <taxon>Ktedonobacteria</taxon>
        <taxon>Ktedonobacterales</taxon>
        <taxon>Ktedonobacteraceae</taxon>
        <taxon>Ktedonospora</taxon>
    </lineage>
</organism>
<evidence type="ECO:0000313" key="1">
    <source>
        <dbReference type="EMBL" id="GHO46796.1"/>
    </source>
</evidence>
<reference evidence="1" key="1">
    <citation type="submission" date="2020-10" db="EMBL/GenBank/DDBJ databases">
        <title>Taxonomic study of unclassified bacteria belonging to the class Ktedonobacteria.</title>
        <authorList>
            <person name="Yabe S."/>
            <person name="Wang C.M."/>
            <person name="Zheng Y."/>
            <person name="Sakai Y."/>
            <person name="Cavaletti L."/>
            <person name="Monciardini P."/>
            <person name="Donadio S."/>
        </authorList>
    </citation>
    <scope>NUCLEOTIDE SEQUENCE</scope>
    <source>
        <strain evidence="1">SOSP1-1</strain>
    </source>
</reference>
<keyword evidence="2" id="KW-1185">Reference proteome</keyword>
<gene>
    <name evidence="1" type="ORF">KSX_49590</name>
</gene>
<dbReference type="RefSeq" id="WP_220196151.1">
    <property type="nucleotide sequence ID" value="NZ_BNJF01000002.1"/>
</dbReference>
<dbReference type="Proteomes" id="UP000612362">
    <property type="component" value="Unassembled WGS sequence"/>
</dbReference>
<name>A0A8J3MUC9_9CHLR</name>